<protein>
    <submittedName>
        <fullName evidence="2">Uncharacterized protein</fullName>
    </submittedName>
</protein>
<dbReference type="PATRIC" id="fig|657319.3.peg.1620"/>
<reference evidence="2 3" key="2">
    <citation type="submission" date="2010-03" db="EMBL/GenBank/DDBJ databases">
        <authorList>
            <person name="Pajon A."/>
        </authorList>
    </citation>
    <scope>NUCLEOTIDE SEQUENCE [LARGE SCALE GENOMIC DNA]</scope>
    <source>
        <strain evidence="2 3">70/3</strain>
    </source>
</reference>
<feature type="transmembrane region" description="Helical" evidence="1">
    <location>
        <begin position="14"/>
        <end position="35"/>
    </location>
</feature>
<keyword evidence="1" id="KW-0472">Membrane</keyword>
<feature type="transmembrane region" description="Helical" evidence="1">
    <location>
        <begin position="201"/>
        <end position="226"/>
    </location>
</feature>
<keyword evidence="1" id="KW-0812">Transmembrane</keyword>
<accession>D4JTR0</accession>
<dbReference type="InterPro" id="IPR046084">
    <property type="entry name" value="TrbL_4"/>
</dbReference>
<sequence length="293" mass="32173">MICIYFLNERGENIMVAILCIIFATYLSALTPLVFEACDQLVPVVFGIDQILGQYISMATATMYNVGVSLMILKFLKKGYEIYVMGTDGDPDMDPLQLVTNFIKAMVVAVGFKPIYDVFIDILQEIISSITTSFNIYEEVTDFSGIGPVNGIMYIIALVIFMVLFIKSFMLGINMLLLNIGMPLACTGLLDNDKGVFRNYFMTYVKTFLTVLIQVVLMKLGLYLFVSTVGIGNIVSGNFDIVKAGLALACLFGALGTPKLLSEFLVPSGPGGNVMSKIYAVSMLRNVVRSFAK</sequence>
<name>D4JTR0_9FIRM</name>
<evidence type="ECO:0000313" key="3">
    <source>
        <dbReference type="Proteomes" id="UP000008803"/>
    </source>
</evidence>
<dbReference type="KEGG" id="esu:EUS_13260"/>
<dbReference type="HOGENOM" id="CLU_081791_0_0_9"/>
<dbReference type="Proteomes" id="UP000008803">
    <property type="component" value="Chromosome"/>
</dbReference>
<feature type="transmembrane region" description="Helical" evidence="1">
    <location>
        <begin position="152"/>
        <end position="181"/>
    </location>
</feature>
<evidence type="ECO:0000313" key="2">
    <source>
        <dbReference type="EMBL" id="CBK96479.1"/>
    </source>
</evidence>
<dbReference type="AlphaFoldDB" id="D4JTR0"/>
<evidence type="ECO:0000256" key="1">
    <source>
        <dbReference type="SAM" id="Phobius"/>
    </source>
</evidence>
<keyword evidence="1" id="KW-1133">Transmembrane helix</keyword>
<dbReference type="EMBL" id="FP929044">
    <property type="protein sequence ID" value="CBK96479.1"/>
    <property type="molecule type" value="Genomic_DNA"/>
</dbReference>
<dbReference type="Pfam" id="PF19597">
    <property type="entry name" value="TrbL_4"/>
    <property type="match status" value="1"/>
</dbReference>
<gene>
    <name evidence="2" type="ORF">EUS_13260</name>
</gene>
<organism evidence="2 3">
    <name type="scientific">[Eubacterium] siraeum 70/3</name>
    <dbReference type="NCBI Taxonomy" id="657319"/>
    <lineage>
        <taxon>Bacteria</taxon>
        <taxon>Bacillati</taxon>
        <taxon>Bacillota</taxon>
        <taxon>Clostridia</taxon>
        <taxon>Eubacteriales</taxon>
        <taxon>Oscillospiraceae</taxon>
        <taxon>Oscillospiraceae incertae sedis</taxon>
    </lineage>
</organism>
<feature type="transmembrane region" description="Helical" evidence="1">
    <location>
        <begin position="55"/>
        <end position="76"/>
    </location>
</feature>
<dbReference type="BioCyc" id="ESIR657319:G136K-1121-MONOMER"/>
<reference evidence="2 3" key="1">
    <citation type="submission" date="2010-03" db="EMBL/GenBank/DDBJ databases">
        <title>The genome sequence of Eubacterium siraeum 70/3.</title>
        <authorList>
            <consortium name="metaHIT consortium -- http://www.metahit.eu/"/>
            <person name="Pajon A."/>
            <person name="Turner K."/>
            <person name="Parkhill J."/>
            <person name="Duncan S."/>
            <person name="Flint H."/>
        </authorList>
    </citation>
    <scope>NUCLEOTIDE SEQUENCE [LARGE SCALE GENOMIC DNA]</scope>
    <source>
        <strain evidence="2 3">70/3</strain>
    </source>
</reference>
<proteinExistence type="predicted"/>